<accession>A0A0C3BBC6</accession>
<dbReference type="STRING" id="933852.A0A0C3BBC6"/>
<dbReference type="EC" id="3.1.3.36" evidence="4"/>
<name>A0A0C3BBC6_SERVB</name>
<dbReference type="SUPFAM" id="SSF56219">
    <property type="entry name" value="DNase I-like"/>
    <property type="match status" value="1"/>
</dbReference>
<comment type="subcellular location">
    <subcellularLocation>
        <location evidence="1">Cytoplasm</location>
    </subcellularLocation>
</comment>
<dbReference type="Pfam" id="PF02383">
    <property type="entry name" value="Syja_N"/>
    <property type="match status" value="1"/>
</dbReference>
<evidence type="ECO:0000256" key="1">
    <source>
        <dbReference type="ARBA" id="ARBA00004496"/>
    </source>
</evidence>
<keyword evidence="12" id="KW-1185">Reference proteome</keyword>
<reference evidence="12" key="2">
    <citation type="submission" date="2015-01" db="EMBL/GenBank/DDBJ databases">
        <title>Evolutionary Origins and Diversification of the Mycorrhizal Mutualists.</title>
        <authorList>
            <consortium name="DOE Joint Genome Institute"/>
            <consortium name="Mycorrhizal Genomics Consortium"/>
            <person name="Kohler A."/>
            <person name="Kuo A."/>
            <person name="Nagy L.G."/>
            <person name="Floudas D."/>
            <person name="Copeland A."/>
            <person name="Barry K.W."/>
            <person name="Cichocki N."/>
            <person name="Veneault-Fourrey C."/>
            <person name="LaButti K."/>
            <person name="Lindquist E.A."/>
            <person name="Lipzen A."/>
            <person name="Lundell T."/>
            <person name="Morin E."/>
            <person name="Murat C."/>
            <person name="Riley R."/>
            <person name="Ohm R."/>
            <person name="Sun H."/>
            <person name="Tunlid A."/>
            <person name="Henrissat B."/>
            <person name="Grigoriev I.V."/>
            <person name="Hibbett D.S."/>
            <person name="Martin F."/>
        </authorList>
    </citation>
    <scope>NUCLEOTIDE SEQUENCE [LARGE SCALE GENOMIC DNA]</scope>
    <source>
        <strain evidence="12">MAFF 305830</strain>
    </source>
</reference>
<evidence type="ECO:0000256" key="5">
    <source>
        <dbReference type="ARBA" id="ARBA00022448"/>
    </source>
</evidence>
<evidence type="ECO:0000256" key="8">
    <source>
        <dbReference type="ARBA" id="ARBA00022927"/>
    </source>
</evidence>
<dbReference type="InterPro" id="IPR036691">
    <property type="entry name" value="Endo/exonu/phosph_ase_sf"/>
</dbReference>
<comment type="similarity">
    <text evidence="3">In the central section; belongs to the inositol 1,4,5-trisphosphate 5-phosphatase family.</text>
</comment>
<dbReference type="Gene3D" id="3.60.10.10">
    <property type="entry name" value="Endonuclease/exonuclease/phosphatase"/>
    <property type="match status" value="1"/>
</dbReference>
<feature type="compositionally biased region" description="Low complexity" evidence="9">
    <location>
        <begin position="978"/>
        <end position="993"/>
    </location>
</feature>
<reference evidence="11 12" key="1">
    <citation type="submission" date="2014-04" db="EMBL/GenBank/DDBJ databases">
        <authorList>
            <consortium name="DOE Joint Genome Institute"/>
            <person name="Kuo A."/>
            <person name="Zuccaro A."/>
            <person name="Kohler A."/>
            <person name="Nagy L.G."/>
            <person name="Floudas D."/>
            <person name="Copeland A."/>
            <person name="Barry K.W."/>
            <person name="Cichocki N."/>
            <person name="Veneault-Fourrey C."/>
            <person name="LaButti K."/>
            <person name="Lindquist E.A."/>
            <person name="Lipzen A."/>
            <person name="Lundell T."/>
            <person name="Morin E."/>
            <person name="Murat C."/>
            <person name="Sun H."/>
            <person name="Tunlid A."/>
            <person name="Henrissat B."/>
            <person name="Grigoriev I.V."/>
            <person name="Hibbett D.S."/>
            <person name="Martin F."/>
            <person name="Nordberg H.P."/>
            <person name="Cantor M.N."/>
            <person name="Hua S.X."/>
        </authorList>
    </citation>
    <scope>NUCLEOTIDE SEQUENCE [LARGE SCALE GENOMIC DNA]</scope>
    <source>
        <strain evidence="11 12">MAFF 305830</strain>
    </source>
</reference>
<dbReference type="GO" id="GO:0004439">
    <property type="term" value="F:phosphatidylinositol-4,5-bisphosphate 5-phosphatase activity"/>
    <property type="evidence" value="ECO:0007669"/>
    <property type="project" value="UniProtKB-EC"/>
</dbReference>
<dbReference type="GO" id="GO:0005737">
    <property type="term" value="C:cytoplasm"/>
    <property type="evidence" value="ECO:0007669"/>
    <property type="project" value="UniProtKB-SubCell"/>
</dbReference>
<dbReference type="GO" id="GO:0046856">
    <property type="term" value="P:phosphatidylinositol dephosphorylation"/>
    <property type="evidence" value="ECO:0007669"/>
    <property type="project" value="InterPro"/>
</dbReference>
<comment type="similarity">
    <text evidence="2">Belongs to the synaptojanin family.</text>
</comment>
<protein>
    <recommendedName>
        <fullName evidence="4">phosphoinositide 5-phosphatase</fullName>
        <ecNumber evidence="4">3.1.3.36</ecNumber>
    </recommendedName>
</protein>
<dbReference type="PANTHER" id="PTHR11200:SF257">
    <property type="entry name" value="PHOSPHOINOSITIDE 5-PHOSPHATASE"/>
    <property type="match status" value="1"/>
</dbReference>
<evidence type="ECO:0000256" key="3">
    <source>
        <dbReference type="ARBA" id="ARBA00009678"/>
    </source>
</evidence>
<dbReference type="InterPro" id="IPR000300">
    <property type="entry name" value="IPPc"/>
</dbReference>
<dbReference type="Proteomes" id="UP000054097">
    <property type="component" value="Unassembled WGS sequence"/>
</dbReference>
<dbReference type="GO" id="GO:0043813">
    <property type="term" value="F:phosphatidylinositol-3,5-bisphosphate 5-phosphatase activity"/>
    <property type="evidence" value="ECO:0007669"/>
    <property type="project" value="TreeGrafter"/>
</dbReference>
<keyword evidence="6" id="KW-0963">Cytoplasm</keyword>
<evidence type="ECO:0000259" key="10">
    <source>
        <dbReference type="PROSITE" id="PS50275"/>
    </source>
</evidence>
<evidence type="ECO:0000256" key="7">
    <source>
        <dbReference type="ARBA" id="ARBA00022801"/>
    </source>
</evidence>
<dbReference type="FunFam" id="3.60.10.10:FF:000029">
    <property type="entry name" value="Inositol polyphosphate 5-phosphatase"/>
    <property type="match status" value="1"/>
</dbReference>
<feature type="compositionally biased region" description="Low complexity" evidence="9">
    <location>
        <begin position="931"/>
        <end position="946"/>
    </location>
</feature>
<proteinExistence type="inferred from homology"/>
<evidence type="ECO:0000256" key="9">
    <source>
        <dbReference type="SAM" id="MobiDB-lite"/>
    </source>
</evidence>
<dbReference type="InterPro" id="IPR002013">
    <property type="entry name" value="SAC_dom"/>
</dbReference>
<organism evidence="11 12">
    <name type="scientific">Serendipita vermifera MAFF 305830</name>
    <dbReference type="NCBI Taxonomy" id="933852"/>
    <lineage>
        <taxon>Eukaryota</taxon>
        <taxon>Fungi</taxon>
        <taxon>Dikarya</taxon>
        <taxon>Basidiomycota</taxon>
        <taxon>Agaricomycotina</taxon>
        <taxon>Agaricomycetes</taxon>
        <taxon>Sebacinales</taxon>
        <taxon>Serendipitaceae</taxon>
        <taxon>Serendipita</taxon>
    </lineage>
</organism>
<dbReference type="AlphaFoldDB" id="A0A0C3BBC6"/>
<gene>
    <name evidence="11" type="ORF">M408DRAFT_67896</name>
</gene>
<dbReference type="PANTHER" id="PTHR11200">
    <property type="entry name" value="INOSITOL 5-PHOSPHATASE"/>
    <property type="match status" value="1"/>
</dbReference>
<dbReference type="GO" id="GO:0015031">
    <property type="term" value="P:protein transport"/>
    <property type="evidence" value="ECO:0007669"/>
    <property type="project" value="UniProtKB-KW"/>
</dbReference>
<evidence type="ECO:0000313" key="12">
    <source>
        <dbReference type="Proteomes" id="UP000054097"/>
    </source>
</evidence>
<dbReference type="HOGENOM" id="CLU_003016_2_1_1"/>
<dbReference type="PROSITE" id="PS50275">
    <property type="entry name" value="SAC"/>
    <property type="match status" value="1"/>
</dbReference>
<dbReference type="SMART" id="SM00128">
    <property type="entry name" value="IPPc"/>
    <property type="match status" value="1"/>
</dbReference>
<keyword evidence="5" id="KW-0813">Transport</keyword>
<feature type="region of interest" description="Disordered" evidence="9">
    <location>
        <begin position="931"/>
        <end position="1040"/>
    </location>
</feature>
<dbReference type="InterPro" id="IPR046985">
    <property type="entry name" value="IP5"/>
</dbReference>
<evidence type="ECO:0000256" key="4">
    <source>
        <dbReference type="ARBA" id="ARBA00013044"/>
    </source>
</evidence>
<dbReference type="EMBL" id="KN824288">
    <property type="protein sequence ID" value="KIM29434.1"/>
    <property type="molecule type" value="Genomic_DNA"/>
</dbReference>
<feature type="domain" description="SAC" evidence="10">
    <location>
        <begin position="165"/>
        <end position="514"/>
    </location>
</feature>
<sequence>MHLYLREHPVRTLVLTTSSEDERRGCPSRALIFRAEGAKAASQATCEFMPKSEVDFTGLVRLTARQVHGCLGLINIANDIYLAVVTSATSIGNLRPGARQPEQVNRIQEVAFFGLNTALYDDLGAAEGALPSPVHLESADTMMKEYSYSQSPAPPSIYEHPAAAIMSLFTSGTFYYAPAPSWDISSRLSERIRKNQEIGDPFSSFDERFVWNEFVVKSLLGFRERLDASEKEDLDRCQFIILAIQGFVGQYTVTLPGRASDGGPTIATLGLISRLSWKRAGTRFNARGVDDDGNVANSVETETIFSTDATCMSYVQIRGSVPLFWEQQGLQTFRPTVQITRSQAASQPAFDRHFAQLGDEYGAVHAINLLGTRENEATLTEAYSAHLRALQATANLDLGITHYDFHNHVKLTGHDSVVEIRRIPSIRSGRDKFGITTVDASTESTITSQHGVFRTNCLDCLDRTNFVQDILSKTALEDYFMQVRPEWRQSAALWGMHRELWAENGDALSKIYAGTGALNTSFTRTGKRTLAGVLADATKSVSRAYINNFQDKGKQIAIDLFLGNLAQQKPVSIFDPIHDTVRLQLYERRREYSTTRHISIFAGTWNLNGRTTSESLLPWLFPKQGALEPDLFVIGFQEIVPLTAQQIIQTDPEQKRRWEKILMDTLARRPDKKAEYTILRSEQLVGTALIIIVRSDITSNIRKVEAATRKTGLRGISGNKGAVGIRLEYYDTSFCFVTAHLAAGHTNVEERNHDYFTIATGLHFLKGKTIGSHENVIWVADTNYRIDLENEVVRHLANNDEIDMLIAADQLGAVMSSGGAFAGYEEGPILFRPTYRYNLNSDDYDTSEKMRIPAWTDRILYRGDSLDLEKYSRAELKSSDHRPVYALFRAEVRMIDHAKKNALQKSLLQTITATGPTEKLDDKLNAMNLNYSNNSNLPPPSSGSANDWWNGPDHPNGVFDLTHDTDGDVGTQTNPWDSPRVSRPSSLHSSPSPSDDELYKNAVTASRTNSMKSTRKAPPPPPPSRTTKPSAINAASTAES</sequence>
<evidence type="ECO:0000256" key="2">
    <source>
        <dbReference type="ARBA" id="ARBA00008943"/>
    </source>
</evidence>
<dbReference type="Pfam" id="PF22669">
    <property type="entry name" value="Exo_endo_phos2"/>
    <property type="match status" value="1"/>
</dbReference>
<dbReference type="OrthoDB" id="405996at2759"/>
<evidence type="ECO:0000313" key="11">
    <source>
        <dbReference type="EMBL" id="KIM29434.1"/>
    </source>
</evidence>
<keyword evidence="7" id="KW-0378">Hydrolase</keyword>
<dbReference type="GO" id="GO:0016020">
    <property type="term" value="C:membrane"/>
    <property type="evidence" value="ECO:0007669"/>
    <property type="project" value="TreeGrafter"/>
</dbReference>
<evidence type="ECO:0000256" key="6">
    <source>
        <dbReference type="ARBA" id="ARBA00022490"/>
    </source>
</evidence>
<keyword evidence="8" id="KW-0653">Protein transport</keyword>